<comment type="caution">
    <text evidence="2">The sequence shown here is derived from an EMBL/GenBank/DDBJ whole genome shotgun (WGS) entry which is preliminary data.</text>
</comment>
<gene>
    <name evidence="2" type="ORF">CYMTET_39044</name>
</gene>
<dbReference type="AlphaFoldDB" id="A0AAE0CCX1"/>
<evidence type="ECO:0000313" key="3">
    <source>
        <dbReference type="Proteomes" id="UP001190700"/>
    </source>
</evidence>
<dbReference type="EMBL" id="LGRX02025929">
    <property type="protein sequence ID" value="KAK3251625.1"/>
    <property type="molecule type" value="Genomic_DNA"/>
</dbReference>
<feature type="region of interest" description="Disordered" evidence="1">
    <location>
        <begin position="277"/>
        <end position="297"/>
    </location>
</feature>
<reference evidence="2 3" key="1">
    <citation type="journal article" date="2015" name="Genome Biol. Evol.">
        <title>Comparative Genomics of a Bacterivorous Green Alga Reveals Evolutionary Causalities and Consequences of Phago-Mixotrophic Mode of Nutrition.</title>
        <authorList>
            <person name="Burns J.A."/>
            <person name="Paasch A."/>
            <person name="Narechania A."/>
            <person name="Kim E."/>
        </authorList>
    </citation>
    <scope>NUCLEOTIDE SEQUENCE [LARGE SCALE GENOMIC DNA]</scope>
    <source>
        <strain evidence="2 3">PLY_AMNH</strain>
    </source>
</reference>
<evidence type="ECO:0000256" key="1">
    <source>
        <dbReference type="SAM" id="MobiDB-lite"/>
    </source>
</evidence>
<dbReference type="SUPFAM" id="SSF54768">
    <property type="entry name" value="dsRNA-binding domain-like"/>
    <property type="match status" value="1"/>
</dbReference>
<organism evidence="2 3">
    <name type="scientific">Cymbomonas tetramitiformis</name>
    <dbReference type="NCBI Taxonomy" id="36881"/>
    <lineage>
        <taxon>Eukaryota</taxon>
        <taxon>Viridiplantae</taxon>
        <taxon>Chlorophyta</taxon>
        <taxon>Pyramimonadophyceae</taxon>
        <taxon>Pyramimonadales</taxon>
        <taxon>Pyramimonadaceae</taxon>
        <taxon>Cymbomonas</taxon>
    </lineage>
</organism>
<feature type="region of interest" description="Disordered" evidence="1">
    <location>
        <begin position="154"/>
        <end position="197"/>
    </location>
</feature>
<dbReference type="Gene3D" id="3.30.160.20">
    <property type="match status" value="1"/>
</dbReference>
<sequence length="412" mass="43632">MELILPNNLTFMSEFFDNKKDARKHAAHLACQALNIVAEAPQLGEPGAASPHVGAASAALPEGLGKMPAAPAPRLIPTSLSVISAPEETKLPAQPTTEAVHLVAESPEQTWRLGGDSNTERWMNQSHNNRMEVPGMPVPHKMVGHVQTKRCSGETLESAGSPGVVDTSASGAASDRLKRRRINHEAPPAAGTPADPDENIMFADLHDDLMALNPASRAKLLVEATKRNAARQKLEALTPQQLHMVARMHRQPAEAPAGPTGSEPAARMPTADAVVMPAGGSRSALPEPLQMSSSGPSTMKHVLERASRTHQGGLPASRPANCSVPLQQHPTGAQDKAATSSICPKTRLNEVKGAKPIYSTRTLTQASAQQICVLFESEVTVFGQTFTSPEPCARRKDAEKSAARCAIDALGL</sequence>
<keyword evidence="3" id="KW-1185">Reference proteome</keyword>
<accession>A0AAE0CCX1</accession>
<dbReference type="Proteomes" id="UP001190700">
    <property type="component" value="Unassembled WGS sequence"/>
</dbReference>
<evidence type="ECO:0000313" key="2">
    <source>
        <dbReference type="EMBL" id="KAK3251625.1"/>
    </source>
</evidence>
<proteinExistence type="predicted"/>
<name>A0AAE0CCX1_9CHLO</name>
<evidence type="ECO:0008006" key="4">
    <source>
        <dbReference type="Google" id="ProtNLM"/>
    </source>
</evidence>
<protein>
    <recommendedName>
        <fullName evidence="4">DRBM domain-containing protein</fullName>
    </recommendedName>
</protein>